<evidence type="ECO:0000313" key="2">
    <source>
        <dbReference type="EMBL" id="CAK6982576.1"/>
    </source>
</evidence>
<proteinExistence type="predicted"/>
<name>A0AAV1QIV3_SCOSC</name>
<gene>
    <name evidence="2" type="ORF">FSCOSCO3_A025698</name>
</gene>
<dbReference type="AlphaFoldDB" id="A0AAV1QIV3"/>
<evidence type="ECO:0000256" key="1">
    <source>
        <dbReference type="SAM" id="MobiDB-lite"/>
    </source>
</evidence>
<comment type="caution">
    <text evidence="2">The sequence shown here is derived from an EMBL/GenBank/DDBJ whole genome shotgun (WGS) entry which is preliminary data.</text>
</comment>
<keyword evidence="3" id="KW-1185">Reference proteome</keyword>
<accession>A0AAV1QIV3</accession>
<protein>
    <submittedName>
        <fullName evidence="2">Uncharacterized protein</fullName>
    </submittedName>
</protein>
<dbReference type="EMBL" id="CAWUFR010001051">
    <property type="protein sequence ID" value="CAK6982576.1"/>
    <property type="molecule type" value="Genomic_DNA"/>
</dbReference>
<organism evidence="2 3">
    <name type="scientific">Scomber scombrus</name>
    <name type="common">Atlantic mackerel</name>
    <name type="synonym">Scomber vernalis</name>
    <dbReference type="NCBI Taxonomy" id="13677"/>
    <lineage>
        <taxon>Eukaryota</taxon>
        <taxon>Metazoa</taxon>
        <taxon>Chordata</taxon>
        <taxon>Craniata</taxon>
        <taxon>Vertebrata</taxon>
        <taxon>Euteleostomi</taxon>
        <taxon>Actinopterygii</taxon>
        <taxon>Neopterygii</taxon>
        <taxon>Teleostei</taxon>
        <taxon>Neoteleostei</taxon>
        <taxon>Acanthomorphata</taxon>
        <taxon>Pelagiaria</taxon>
        <taxon>Scombriformes</taxon>
        <taxon>Scombridae</taxon>
        <taxon>Scomber</taxon>
    </lineage>
</organism>
<feature type="region of interest" description="Disordered" evidence="1">
    <location>
        <begin position="1"/>
        <end position="27"/>
    </location>
</feature>
<sequence length="52" mass="5726">KRGLVSAPQMPCPRVQQRQSHPPQGRESVIGQLLQEQGCPSSFLHYAVGGFH</sequence>
<dbReference type="Proteomes" id="UP001314229">
    <property type="component" value="Unassembled WGS sequence"/>
</dbReference>
<feature type="non-terminal residue" evidence="2">
    <location>
        <position position="1"/>
    </location>
</feature>
<reference evidence="2 3" key="1">
    <citation type="submission" date="2024-01" db="EMBL/GenBank/DDBJ databases">
        <authorList>
            <person name="Alioto T."/>
            <person name="Alioto T."/>
            <person name="Gomez Garrido J."/>
        </authorList>
    </citation>
    <scope>NUCLEOTIDE SEQUENCE [LARGE SCALE GENOMIC DNA]</scope>
</reference>
<evidence type="ECO:0000313" key="3">
    <source>
        <dbReference type="Proteomes" id="UP001314229"/>
    </source>
</evidence>